<proteinExistence type="predicted"/>
<evidence type="ECO:0000256" key="1">
    <source>
        <dbReference type="SAM" id="Coils"/>
    </source>
</evidence>
<protein>
    <submittedName>
        <fullName evidence="2">Uncharacterized protein</fullName>
    </submittedName>
</protein>
<organism evidence="2 3">
    <name type="scientific">Providencia phage vB_PstP_PS3</name>
    <dbReference type="NCBI Taxonomy" id="2848038"/>
    <lineage>
        <taxon>Viruses</taxon>
        <taxon>Duplodnaviria</taxon>
        <taxon>Heunggongvirae</taxon>
        <taxon>Uroviricota</taxon>
        <taxon>Caudoviricetes</taxon>
        <taxon>Autographivirales</taxon>
        <taxon>Autoscriptoviridae</taxon>
        <taxon>Slopekvirinae</taxon>
        <taxon>Kakivirus</taxon>
        <taxon>Kakivirus PS3</taxon>
    </lineage>
</organism>
<keyword evidence="3" id="KW-1185">Reference proteome</keyword>
<reference evidence="3" key="1">
    <citation type="submission" date="2019-01" db="EMBL/GenBank/DDBJ databases">
        <title>PS3, a novel KP34virus infecting Providencia stuartii with a tail spike-associated depolymerase that enhances serum-mediated killing.</title>
        <authorList>
            <person name="Oliveira H."/>
            <person name="Mendes B."/>
            <person name="Lobocka M."/>
            <person name="Azeredo J."/>
        </authorList>
    </citation>
    <scope>NUCLEOTIDE SEQUENCE [LARGE SCALE GENOMIC DNA]</scope>
</reference>
<evidence type="ECO:0000313" key="3">
    <source>
        <dbReference type="Proteomes" id="UP000290695"/>
    </source>
</evidence>
<sequence>MTKTERKQLRRFGCTTKQAQELEQNRQRLMQEALTKEGSEARKRIRQLMTVDCSPRVSAPKEYTCRAKQSR</sequence>
<keyword evidence="1" id="KW-0175">Coiled coil</keyword>
<evidence type="ECO:0000313" key="2">
    <source>
        <dbReference type="EMBL" id="QAX92421.1"/>
    </source>
</evidence>
<name>A0A411AWD8_9CAUD</name>
<gene>
    <name evidence="2" type="ORF">Stuart_3</name>
</gene>
<accession>A0A411AWD8</accession>
<feature type="coiled-coil region" evidence="1">
    <location>
        <begin position="12"/>
        <end position="39"/>
    </location>
</feature>
<dbReference type="Proteomes" id="UP000290695">
    <property type="component" value="Segment"/>
</dbReference>
<dbReference type="EMBL" id="MK387869">
    <property type="protein sequence ID" value="QAX92421.1"/>
    <property type="molecule type" value="Genomic_DNA"/>
</dbReference>